<feature type="compositionally biased region" description="Polar residues" evidence="1">
    <location>
        <begin position="97"/>
        <end position="109"/>
    </location>
</feature>
<feature type="region of interest" description="Disordered" evidence="1">
    <location>
        <begin position="91"/>
        <end position="133"/>
    </location>
</feature>
<dbReference type="Proteomes" id="UP000722791">
    <property type="component" value="Unassembled WGS sequence"/>
</dbReference>
<dbReference type="PANTHER" id="PTHR23330:SF9">
    <property type="entry name" value="PROLINE-RICH PROTEIN 11"/>
    <property type="match status" value="1"/>
</dbReference>
<dbReference type="AlphaFoldDB" id="A0A8J4LUR5"/>
<name>A0A8J4LUR5_9CHLO</name>
<evidence type="ECO:0000313" key="3">
    <source>
        <dbReference type="Proteomes" id="UP000722791"/>
    </source>
</evidence>
<feature type="region of interest" description="Disordered" evidence="1">
    <location>
        <begin position="220"/>
        <end position="246"/>
    </location>
</feature>
<protein>
    <recommendedName>
        <fullName evidence="4">FAST kinase leucine-rich domain-containing protein</fullName>
    </recommendedName>
</protein>
<dbReference type="PANTHER" id="PTHR23330">
    <property type="entry name" value="P300 TRANSCRIPTIONAL COFACTOR JMY-RELATED"/>
    <property type="match status" value="1"/>
</dbReference>
<accession>A0A8J4LUR5</accession>
<feature type="compositionally biased region" description="Pro residues" evidence="1">
    <location>
        <begin position="229"/>
        <end position="246"/>
    </location>
</feature>
<organism evidence="2 3">
    <name type="scientific">Volvox reticuliferus</name>
    <dbReference type="NCBI Taxonomy" id="1737510"/>
    <lineage>
        <taxon>Eukaryota</taxon>
        <taxon>Viridiplantae</taxon>
        <taxon>Chlorophyta</taxon>
        <taxon>core chlorophytes</taxon>
        <taxon>Chlorophyceae</taxon>
        <taxon>CS clade</taxon>
        <taxon>Chlamydomonadales</taxon>
        <taxon>Volvocaceae</taxon>
        <taxon>Volvox</taxon>
    </lineage>
</organism>
<comment type="caution">
    <text evidence="2">The sequence shown here is derived from an EMBL/GenBank/DDBJ whole genome shotgun (WGS) entry which is preliminary data.</text>
</comment>
<dbReference type="EMBL" id="BNCQ01000036">
    <property type="protein sequence ID" value="GIM10876.1"/>
    <property type="molecule type" value="Genomic_DNA"/>
</dbReference>
<sequence>MRRYALKTATSRLRHANHSVEGSLHAQVSRACIHATATRRQQKHQALCTGRLNQPSKELGKYKHQQQQLMYDSPKRGPTILRAARGPPVLAKASYANDPNGSSKDTSCGRSGVADIPPPPPLPPPHRHGVLRRAPPPLLQPLLNAVVTISGGRLALLPPSAVAWLLRTLLSVGHTPPPAWITEAYDILTAGVDALQPGQAATAYLAIASLAVSSGRTSELATAATGTAQPPPRSPLPPPPPPPPALLPGLYVAMARHSRTDTIGPRVALACLEEAAAAGESDTSVHASNGYGSSTAAVRQDYLELPSYCSNANAGDFRNRVGNELCSVRVSESTLPYDGDGGTWRGNSRRTSGDPNAPAAATAEQTVSTGDGAERPTSTDPWVSEPPPQQQWRQNWNLSPAMPRQLVELLIRRTVSLSPFDGVPAGAAAAAAAATAESRMFGPEAAVAAARAVIAAAHLAHPPRPIVLSYIATLISENCGGGGPFRTPASGSDRDGGSPPMLVHALSALCAMAAEPLPPPIVETLVLGLGDQLTNLDAVQISYCIVAVQRLAAEAASATALGFARGPAAAELTRQLPGLPAARLATALAALPPPLQPPPALLAAAAHEALRRGLAAADSDDLAEVLRQLSAADALPLYGWQGELAAALSRRLQDAAAAALISSQELCNTMFVLAALNYRPGFSWTAAAAAALQPRLLTLTPPQLTNALWALAKFGYRPESPWSTFAVQALQLQLPSLLPHQLSYGLGSLQRMGCHVNAAVLDEMLAAAAAQLVQYPPGELVLLLMTVARLRHVPSYSFTEAVTERLRPHLAAAAVAAAAAPTAAGVVPLDLRGPVTVAAPLPSPSAAAAPPLTCQELASVGYALAKLHSRPEPEWMSAYMDACLAAMGGFSPDLLASLLWAVG</sequence>
<proteinExistence type="predicted"/>
<evidence type="ECO:0000256" key="1">
    <source>
        <dbReference type="SAM" id="MobiDB-lite"/>
    </source>
</evidence>
<gene>
    <name evidence="2" type="ORF">Vretimale_14484</name>
</gene>
<feature type="non-terminal residue" evidence="2">
    <location>
        <position position="1"/>
    </location>
</feature>
<feature type="compositionally biased region" description="Polar residues" evidence="1">
    <location>
        <begin position="345"/>
        <end position="354"/>
    </location>
</feature>
<feature type="region of interest" description="Disordered" evidence="1">
    <location>
        <begin position="336"/>
        <end position="391"/>
    </location>
</feature>
<evidence type="ECO:0008006" key="4">
    <source>
        <dbReference type="Google" id="ProtNLM"/>
    </source>
</evidence>
<evidence type="ECO:0000313" key="2">
    <source>
        <dbReference type="EMBL" id="GIM10876.1"/>
    </source>
</evidence>
<reference evidence="2" key="1">
    <citation type="journal article" date="2021" name="Proc. Natl. Acad. Sci. U.S.A.">
        <title>Three genomes in the algal genus Volvox reveal the fate of a haploid sex-determining region after a transition to homothallism.</title>
        <authorList>
            <person name="Yamamoto K."/>
            <person name="Hamaji T."/>
            <person name="Kawai-Toyooka H."/>
            <person name="Matsuzaki R."/>
            <person name="Takahashi F."/>
            <person name="Nishimura Y."/>
            <person name="Kawachi M."/>
            <person name="Noguchi H."/>
            <person name="Minakuchi Y."/>
            <person name="Umen J.G."/>
            <person name="Toyoda A."/>
            <person name="Nozaki H."/>
        </authorList>
    </citation>
    <scope>NUCLEOTIDE SEQUENCE</scope>
    <source>
        <strain evidence="2">NIES-3785</strain>
    </source>
</reference>